<sequence>MLKKINLKYLFIKLINGQGVGAILVRGASQSLIVQIIGTGINFISQILLARILGVNNYGDYIYVLTWINILLLIGVMGFDTATLRYMPRYDVDQDLGLIKGFLLSSQKIVLISSSIVTAGILLFVFNVSKFNYSLRMVFYVGALLVQPLALLQLYAARLRSSKKILLAQVPLQIIRPVFLMLITGCIYILTQSHLPGVLVMAINLCSVIFALGLSIWAFRKNLSPEIRNARPDFNTKEWMSVAIPLLIISGMSMVMGQMDTVMLGALIGTDVAGIYSSAQRISTLVLFGLQAVNTMAAPMISELYYAGRIKELQRMVTLASWGIFAVTSIGSVVLIFLGHWILSLFGQAFVIGYLPLIILLIGNVINALCGSVGFILNMTGNQKISGRIIAGGLVINFLLNLCLIPKWNMTGAAIATATGMIYWNLFMVIVVIRKLKINPTICRFN</sequence>
<dbReference type="KEGG" id="dor:Desor_5112"/>
<dbReference type="InterPro" id="IPR002797">
    <property type="entry name" value="Polysacc_synth"/>
</dbReference>
<evidence type="ECO:0000313" key="7">
    <source>
        <dbReference type="EMBL" id="AET70501.1"/>
    </source>
</evidence>
<keyword evidence="5 6" id="KW-0472">Membrane</keyword>
<keyword evidence="2" id="KW-1003">Cell membrane</keyword>
<keyword evidence="8" id="KW-1185">Reference proteome</keyword>
<dbReference type="PANTHER" id="PTHR30250">
    <property type="entry name" value="PST FAMILY PREDICTED COLANIC ACID TRANSPORTER"/>
    <property type="match status" value="1"/>
</dbReference>
<keyword evidence="4 6" id="KW-1133">Transmembrane helix</keyword>
<feature type="transmembrane region" description="Helical" evidence="6">
    <location>
        <begin position="414"/>
        <end position="433"/>
    </location>
</feature>
<dbReference type="Pfam" id="PF01943">
    <property type="entry name" value="Polysacc_synt"/>
    <property type="match status" value="1"/>
</dbReference>
<reference evidence="7 8" key="2">
    <citation type="journal article" date="2012" name="J. Bacteriol.">
        <title>Complete genome sequences of Desulfosporosinus orientis DSM765T, Desulfosporosinus youngiae DSM17734T, Desulfosporosinus meridiei DSM13257T, and Desulfosporosinus acidiphilus DSM22704T.</title>
        <authorList>
            <person name="Pester M."/>
            <person name="Brambilla E."/>
            <person name="Alazard D."/>
            <person name="Rattei T."/>
            <person name="Weinmaier T."/>
            <person name="Han J."/>
            <person name="Lucas S."/>
            <person name="Lapidus A."/>
            <person name="Cheng J.F."/>
            <person name="Goodwin L."/>
            <person name="Pitluck S."/>
            <person name="Peters L."/>
            <person name="Ovchinnikova G."/>
            <person name="Teshima H."/>
            <person name="Detter J.C."/>
            <person name="Han C.S."/>
            <person name="Tapia R."/>
            <person name="Land M.L."/>
            <person name="Hauser L."/>
            <person name="Kyrpides N.C."/>
            <person name="Ivanova N.N."/>
            <person name="Pagani I."/>
            <person name="Huntmann M."/>
            <person name="Wei C.L."/>
            <person name="Davenport K.W."/>
            <person name="Daligault H."/>
            <person name="Chain P.S."/>
            <person name="Chen A."/>
            <person name="Mavromatis K."/>
            <person name="Markowitz V."/>
            <person name="Szeto E."/>
            <person name="Mikhailova N."/>
            <person name="Pati A."/>
            <person name="Wagner M."/>
            <person name="Woyke T."/>
            <person name="Ollivier B."/>
            <person name="Klenk H.P."/>
            <person name="Spring S."/>
            <person name="Loy A."/>
        </authorList>
    </citation>
    <scope>NUCLEOTIDE SEQUENCE [LARGE SCALE GENOMIC DNA]</scope>
    <source>
        <strain evidence="8">ATCC 19365 / DSM 765 / NCIMB 8382 / VKM B-1628</strain>
    </source>
</reference>
<dbReference type="InterPro" id="IPR050833">
    <property type="entry name" value="Poly_Biosynth_Transport"/>
</dbReference>
<gene>
    <name evidence="7" type="ordered locus">Desor_5112</name>
</gene>
<organism evidence="7 8">
    <name type="scientific">Desulfosporosinus orientis (strain ATCC 19365 / DSM 765 / NCIMB 8382 / VKM B-1628 / Singapore I)</name>
    <name type="common">Desulfotomaculum orientis</name>
    <dbReference type="NCBI Taxonomy" id="768706"/>
    <lineage>
        <taxon>Bacteria</taxon>
        <taxon>Bacillati</taxon>
        <taxon>Bacillota</taxon>
        <taxon>Clostridia</taxon>
        <taxon>Eubacteriales</taxon>
        <taxon>Desulfitobacteriaceae</taxon>
        <taxon>Desulfosporosinus</taxon>
    </lineage>
</organism>
<protein>
    <submittedName>
        <fullName evidence="7">Membrane protein involved in the export of O-antigen and teichoic acid</fullName>
    </submittedName>
</protein>
<evidence type="ECO:0000256" key="4">
    <source>
        <dbReference type="ARBA" id="ARBA00022989"/>
    </source>
</evidence>
<dbReference type="PANTHER" id="PTHR30250:SF11">
    <property type="entry name" value="O-ANTIGEN TRANSPORTER-RELATED"/>
    <property type="match status" value="1"/>
</dbReference>
<dbReference type="CDD" id="cd13128">
    <property type="entry name" value="MATE_Wzx_like"/>
    <property type="match status" value="1"/>
</dbReference>
<dbReference type="eggNOG" id="COG2244">
    <property type="taxonomic scope" value="Bacteria"/>
</dbReference>
<evidence type="ECO:0000256" key="3">
    <source>
        <dbReference type="ARBA" id="ARBA00022692"/>
    </source>
</evidence>
<name>G7WJR4_DESOD</name>
<keyword evidence="3 6" id="KW-0812">Transmembrane</keyword>
<dbReference type="AlphaFoldDB" id="G7WJR4"/>
<dbReference type="STRING" id="768706.Desor_5112"/>
<feature type="transmembrane region" description="Helical" evidence="6">
    <location>
        <begin position="239"/>
        <end position="257"/>
    </location>
</feature>
<dbReference type="GO" id="GO:0005886">
    <property type="term" value="C:plasma membrane"/>
    <property type="evidence" value="ECO:0007669"/>
    <property type="project" value="UniProtKB-SubCell"/>
</dbReference>
<feature type="transmembrane region" description="Helical" evidence="6">
    <location>
        <begin position="61"/>
        <end position="79"/>
    </location>
</feature>
<feature type="transmembrane region" description="Helical" evidence="6">
    <location>
        <begin position="170"/>
        <end position="191"/>
    </location>
</feature>
<evidence type="ECO:0000256" key="2">
    <source>
        <dbReference type="ARBA" id="ARBA00022475"/>
    </source>
</evidence>
<evidence type="ECO:0000313" key="8">
    <source>
        <dbReference type="Proteomes" id="UP000006346"/>
    </source>
</evidence>
<evidence type="ECO:0000256" key="5">
    <source>
        <dbReference type="ARBA" id="ARBA00023136"/>
    </source>
</evidence>
<evidence type="ECO:0000256" key="6">
    <source>
        <dbReference type="SAM" id="Phobius"/>
    </source>
</evidence>
<reference evidence="8" key="1">
    <citation type="submission" date="2011-11" db="EMBL/GenBank/DDBJ databases">
        <title>Complete sequence of Desulfosporosinus orientis DSM 765.</title>
        <authorList>
            <person name="Lucas S."/>
            <person name="Han J."/>
            <person name="Lapidus A."/>
            <person name="Cheng J.-F."/>
            <person name="Goodwin L."/>
            <person name="Pitluck S."/>
            <person name="Peters L."/>
            <person name="Ovchinnikova G."/>
            <person name="Teshima H."/>
            <person name="Detter J.C."/>
            <person name="Han C."/>
            <person name="Tapia R."/>
            <person name="Land M."/>
            <person name="Hauser L."/>
            <person name="Kyrpides N."/>
            <person name="Ivanova N."/>
            <person name="Pagani I."/>
            <person name="Pester M."/>
            <person name="Spring S."/>
            <person name="Ollivier B."/>
            <person name="Rattei T."/>
            <person name="Klenk H.-P."/>
            <person name="Wagner M."/>
            <person name="Loy A."/>
            <person name="Woyke T."/>
        </authorList>
    </citation>
    <scope>NUCLEOTIDE SEQUENCE [LARGE SCALE GENOMIC DNA]</scope>
    <source>
        <strain evidence="8">ATCC 19365 / DSM 765 / NCIMB 8382 / VKM B-1628</strain>
    </source>
</reference>
<feature type="transmembrane region" description="Helical" evidence="6">
    <location>
        <begin position="138"/>
        <end position="158"/>
    </location>
</feature>
<dbReference type="RefSeq" id="WP_014187305.1">
    <property type="nucleotide sequence ID" value="NC_016584.1"/>
</dbReference>
<feature type="transmembrane region" description="Helical" evidence="6">
    <location>
        <begin position="319"/>
        <end position="343"/>
    </location>
</feature>
<dbReference type="PATRIC" id="fig|768706.3.peg.5206"/>
<feature type="transmembrane region" description="Helical" evidence="6">
    <location>
        <begin position="32"/>
        <end position="55"/>
    </location>
</feature>
<proteinExistence type="predicted"/>
<feature type="transmembrane region" description="Helical" evidence="6">
    <location>
        <begin position="389"/>
        <end position="408"/>
    </location>
</feature>
<dbReference type="HOGENOM" id="CLU_022017_5_4_9"/>
<feature type="transmembrane region" description="Helical" evidence="6">
    <location>
        <begin position="109"/>
        <end position="126"/>
    </location>
</feature>
<accession>G7WJR4</accession>
<dbReference type="OrthoDB" id="5240734at2"/>
<feature type="transmembrane region" description="Helical" evidence="6">
    <location>
        <begin position="349"/>
        <end position="377"/>
    </location>
</feature>
<feature type="transmembrane region" description="Helical" evidence="6">
    <location>
        <begin position="197"/>
        <end position="219"/>
    </location>
</feature>
<dbReference type="Proteomes" id="UP000006346">
    <property type="component" value="Chromosome"/>
</dbReference>
<dbReference type="EMBL" id="CP003108">
    <property type="protein sequence ID" value="AET70501.1"/>
    <property type="molecule type" value="Genomic_DNA"/>
</dbReference>
<comment type="subcellular location">
    <subcellularLocation>
        <location evidence="1">Cell membrane</location>
        <topology evidence="1">Multi-pass membrane protein</topology>
    </subcellularLocation>
</comment>
<evidence type="ECO:0000256" key="1">
    <source>
        <dbReference type="ARBA" id="ARBA00004651"/>
    </source>
</evidence>